<feature type="transmembrane region" description="Helical" evidence="6">
    <location>
        <begin position="266"/>
        <end position="283"/>
    </location>
</feature>
<evidence type="ECO:0000259" key="7">
    <source>
        <dbReference type="PROSITE" id="PS51384"/>
    </source>
</evidence>
<comment type="subcellular location">
    <subcellularLocation>
        <location evidence="1">Membrane</location>
        <topology evidence="1">Multi-pass membrane protein</topology>
    </subcellularLocation>
</comment>
<sequence length="725" mass="83087">MSKVFTLLMLRVLMSLLLIGWISLWIIKPTTLWIQSWRQAEDTIKHTFFGYYGLNFAVFSFPPIALSMIGLIYLSLLPQYHRPASRGGKRGNVTVSRPAIINSFIGIVSCFEIIAVLLFLLFLAWTFYARVTNDLKKLMPVKTMNLELWQLKYFRVATRFGLLAEACLSLLLFPVLRGLSMFRLLNIQFAASVRYHVWLGTGLIFFALVHGGSTLFIWTITHHIEEEIWKWQRTGRVYIAGVISLVTGLLMWITSLPQIRRKKFEVFYYTHHLYILFLVSFLFHAGDRHFYWILPGVFLFGLDKILRIVQSRSESRLLSARLLSCKAIELVLPKDPRLHYTPSSFIFVNIPMVSYFQWHPFSITSSSIVDKHTLSFMMKCEGKWTNSVYKKVEEAAISDKKIENMTVRVEGPYGLPSDDFIRYDTLFLVAGGIGITPFLSILQDLAACGNRLKSLKRVQLVFAVRTFQEMNMLIPIYSILFNPIHNLSLKVKVFVTQEKKHSNGPTTLHEFLAQSQVQSIHLGTDEDYSRFSILGPESFRRLATLVLVTVVTFLSLLIGLSHFFIPSEHKKQSQSMKLAASGAIKTAKEKVPSWVPDLVIIVSYAVAITVGGLAATLLQWRRQKQYREAPKEEVDTMERNFTELIPIEEHEIHIGERPKFEEILSEFEKNLRGWSSIGVLVCGPESMKEAVASMCRQRSQCFGVEDSGRSNMKMSLNFHSLNFNL</sequence>
<dbReference type="SUPFAM" id="SSF52343">
    <property type="entry name" value="Ferredoxin reductase-like, C-terminal NADP-linked domain"/>
    <property type="match status" value="1"/>
</dbReference>
<dbReference type="SFLD" id="SFLDS00052">
    <property type="entry name" value="Ferric_Reductase_Domain"/>
    <property type="match status" value="1"/>
</dbReference>
<dbReference type="Gene3D" id="2.40.30.10">
    <property type="entry name" value="Translation factors"/>
    <property type="match status" value="1"/>
</dbReference>
<evidence type="ECO:0000313" key="8">
    <source>
        <dbReference type="EMBL" id="JAU09810.1"/>
    </source>
</evidence>
<dbReference type="InterPro" id="IPR017927">
    <property type="entry name" value="FAD-bd_FR_type"/>
</dbReference>
<organism evidence="8">
    <name type="scientific">Noccaea caerulescens</name>
    <name type="common">Alpine penny-cress</name>
    <name type="synonym">Thlaspi caerulescens</name>
    <dbReference type="NCBI Taxonomy" id="107243"/>
    <lineage>
        <taxon>Eukaryota</taxon>
        <taxon>Viridiplantae</taxon>
        <taxon>Streptophyta</taxon>
        <taxon>Embryophyta</taxon>
        <taxon>Tracheophyta</taxon>
        <taxon>Spermatophyta</taxon>
        <taxon>Magnoliopsida</taxon>
        <taxon>eudicotyledons</taxon>
        <taxon>Gunneridae</taxon>
        <taxon>Pentapetalae</taxon>
        <taxon>rosids</taxon>
        <taxon>malvids</taxon>
        <taxon>Brassicales</taxon>
        <taxon>Brassicaceae</taxon>
        <taxon>Coluteocarpeae</taxon>
        <taxon>Noccaea</taxon>
    </lineage>
</organism>
<dbReference type="InterPro" id="IPR050369">
    <property type="entry name" value="RBOH/FRE"/>
</dbReference>
<proteinExistence type="predicted"/>
<feature type="transmembrane region" description="Helical" evidence="6">
    <location>
        <begin position="56"/>
        <end position="78"/>
    </location>
</feature>
<evidence type="ECO:0000256" key="5">
    <source>
        <dbReference type="ARBA" id="ARBA00023136"/>
    </source>
</evidence>
<name>A0A1J3CPU2_NOCCA</name>
<dbReference type="SUPFAM" id="SSF63380">
    <property type="entry name" value="Riboflavin synthase domain-like"/>
    <property type="match status" value="1"/>
</dbReference>
<dbReference type="InterPro" id="IPR013112">
    <property type="entry name" value="FAD-bd_8"/>
</dbReference>
<dbReference type="GO" id="GO:0005886">
    <property type="term" value="C:plasma membrane"/>
    <property type="evidence" value="ECO:0007669"/>
    <property type="project" value="TreeGrafter"/>
</dbReference>
<feature type="transmembrane region" description="Helical" evidence="6">
    <location>
        <begin position="237"/>
        <end position="254"/>
    </location>
</feature>
<feature type="transmembrane region" description="Helical" evidence="6">
    <location>
        <begin position="7"/>
        <end position="27"/>
    </location>
</feature>
<dbReference type="Pfam" id="PF01794">
    <property type="entry name" value="Ferric_reduct"/>
    <property type="match status" value="1"/>
</dbReference>
<dbReference type="PANTHER" id="PTHR11972:SF155">
    <property type="entry name" value="FERRIC REDUCTION OXIDASE 8, MITOCHONDRIAL"/>
    <property type="match status" value="1"/>
</dbReference>
<feature type="transmembrane region" description="Helical" evidence="6">
    <location>
        <begin position="156"/>
        <end position="176"/>
    </location>
</feature>
<evidence type="ECO:0000256" key="1">
    <source>
        <dbReference type="ARBA" id="ARBA00004141"/>
    </source>
</evidence>
<protein>
    <submittedName>
        <fullName evidence="8">Ferric reduction oxidase 8, mitochondrial</fullName>
    </submittedName>
</protein>
<evidence type="ECO:0000256" key="3">
    <source>
        <dbReference type="ARBA" id="ARBA00022989"/>
    </source>
</evidence>
<keyword evidence="2 6" id="KW-0812">Transmembrane</keyword>
<feature type="transmembrane region" description="Helical" evidence="6">
    <location>
        <begin position="598"/>
        <end position="618"/>
    </location>
</feature>
<feature type="domain" description="FAD-binding FR-type" evidence="7">
    <location>
        <begin position="310"/>
        <end position="419"/>
    </location>
</feature>
<keyword evidence="3 6" id="KW-1133">Transmembrane helix</keyword>
<evidence type="ECO:0000256" key="6">
    <source>
        <dbReference type="SAM" id="Phobius"/>
    </source>
</evidence>
<dbReference type="InterPro" id="IPR039261">
    <property type="entry name" value="FNR_nucleotide-bd"/>
</dbReference>
<dbReference type="Gene3D" id="3.40.50.80">
    <property type="entry name" value="Nucleotide-binding domain of ferredoxin-NADP reductase (FNR) module"/>
    <property type="match status" value="2"/>
</dbReference>
<evidence type="ECO:0000256" key="4">
    <source>
        <dbReference type="ARBA" id="ARBA00023002"/>
    </source>
</evidence>
<dbReference type="Pfam" id="PF08022">
    <property type="entry name" value="FAD_binding_8"/>
    <property type="match status" value="1"/>
</dbReference>
<keyword evidence="4" id="KW-0560">Oxidoreductase</keyword>
<dbReference type="EMBL" id="GEVI01022510">
    <property type="protein sequence ID" value="JAU09810.1"/>
    <property type="molecule type" value="Transcribed_RNA"/>
</dbReference>
<feature type="transmembrane region" description="Helical" evidence="6">
    <location>
        <begin position="99"/>
        <end position="128"/>
    </location>
</feature>
<dbReference type="InterPro" id="IPR013130">
    <property type="entry name" value="Fe3_Rdtase_TM_dom"/>
</dbReference>
<gene>
    <name evidence="8" type="ORF">GA_TR4098_c0_g1_i1_g.14355</name>
</gene>
<dbReference type="PROSITE" id="PS51384">
    <property type="entry name" value="FAD_FR"/>
    <property type="match status" value="1"/>
</dbReference>
<evidence type="ECO:0000256" key="2">
    <source>
        <dbReference type="ARBA" id="ARBA00022692"/>
    </source>
</evidence>
<reference evidence="8" key="1">
    <citation type="submission" date="2016-07" db="EMBL/GenBank/DDBJ databases">
        <title>De novo transcriptome assembly of four accessions of the metal hyperaccumulator plant Noccaea caerulescens.</title>
        <authorList>
            <person name="Blande D."/>
            <person name="Halimaa P."/>
            <person name="Tervahauta A.I."/>
            <person name="Aarts M.G."/>
            <person name="Karenlampi S.O."/>
        </authorList>
    </citation>
    <scope>NUCLEOTIDE SEQUENCE</scope>
</reference>
<dbReference type="InterPro" id="IPR017938">
    <property type="entry name" value="Riboflavin_synthase-like_b-brl"/>
</dbReference>
<feature type="transmembrane region" description="Helical" evidence="6">
    <location>
        <begin position="542"/>
        <end position="565"/>
    </location>
</feature>
<keyword evidence="5 6" id="KW-0472">Membrane</keyword>
<accession>A0A1J3CPU2</accession>
<dbReference type="PANTHER" id="PTHR11972">
    <property type="entry name" value="NADPH OXIDASE"/>
    <property type="match status" value="1"/>
</dbReference>
<feature type="transmembrane region" description="Helical" evidence="6">
    <location>
        <begin position="197"/>
        <end position="217"/>
    </location>
</feature>
<dbReference type="Pfam" id="PF08030">
    <property type="entry name" value="NAD_binding_6"/>
    <property type="match status" value="1"/>
</dbReference>
<dbReference type="InterPro" id="IPR013121">
    <property type="entry name" value="Fe_red_NAD-bd_6"/>
</dbReference>
<dbReference type="AlphaFoldDB" id="A0A1J3CPU2"/>
<dbReference type="GO" id="GO:0000293">
    <property type="term" value="F:ferric-chelate reductase activity"/>
    <property type="evidence" value="ECO:0007669"/>
    <property type="project" value="TreeGrafter"/>
</dbReference>
<dbReference type="SFLD" id="SFLDG01168">
    <property type="entry name" value="Ferric_reductase_subgroup_(FRE"/>
    <property type="match status" value="1"/>
</dbReference>
<dbReference type="CDD" id="cd06186">
    <property type="entry name" value="NOX_Duox_like_FAD_NADP"/>
    <property type="match status" value="1"/>
</dbReference>